<comment type="caution">
    <text evidence="3">The sequence shown here is derived from an EMBL/GenBank/DDBJ whole genome shotgun (WGS) entry which is preliminary data.</text>
</comment>
<evidence type="ECO:0000313" key="3">
    <source>
        <dbReference type="EMBL" id="KAL3426902.1"/>
    </source>
</evidence>
<dbReference type="PANTHER" id="PTHR30383">
    <property type="entry name" value="THIOESTERASE 1/PROTEASE 1/LYSOPHOSPHOLIPASE L1"/>
    <property type="match status" value="1"/>
</dbReference>
<keyword evidence="2" id="KW-0732">Signal</keyword>
<keyword evidence="1" id="KW-1133">Transmembrane helix</keyword>
<feature type="chain" id="PRO_5046540363" evidence="2">
    <location>
        <begin position="21"/>
        <end position="285"/>
    </location>
</feature>
<dbReference type="CDD" id="cd01833">
    <property type="entry name" value="XynB_like"/>
    <property type="match status" value="1"/>
</dbReference>
<accession>A0ABR4PU54</accession>
<dbReference type="Gene3D" id="3.40.50.1110">
    <property type="entry name" value="SGNH hydrolase"/>
    <property type="match status" value="1"/>
</dbReference>
<evidence type="ECO:0000256" key="1">
    <source>
        <dbReference type="SAM" id="Phobius"/>
    </source>
</evidence>
<dbReference type="InterPro" id="IPR036514">
    <property type="entry name" value="SGNH_hydro_sf"/>
</dbReference>
<reference evidence="3 4" key="1">
    <citation type="submission" date="2024-06" db="EMBL/GenBank/DDBJ databases">
        <title>Complete genome of Phlyctema vagabunda strain 19-DSS-EL-015.</title>
        <authorList>
            <person name="Fiorenzani C."/>
        </authorList>
    </citation>
    <scope>NUCLEOTIDE SEQUENCE [LARGE SCALE GENOMIC DNA]</scope>
    <source>
        <strain evidence="3 4">19-DSS-EL-015</strain>
    </source>
</reference>
<dbReference type="PANTHER" id="PTHR30383:SF5">
    <property type="entry name" value="SGNH HYDROLASE-TYPE ESTERASE DOMAIN-CONTAINING PROTEIN"/>
    <property type="match status" value="1"/>
</dbReference>
<dbReference type="SUPFAM" id="SSF52266">
    <property type="entry name" value="SGNH hydrolase"/>
    <property type="match status" value="1"/>
</dbReference>
<sequence>MRRFTQALYVLQCISSCSLAQGPTHTPLVILPLGDSITFGIDSSDGNGYRQDLERLIETRVAIQYVGSVRAGSMADNANEGHPGFRIDEIAVQATQNFKTAPNVVLLMAGTNDILQNRDVATAPDRLAALIDQLVAGIPTAAILVATLTPLLAAALEAERVTYNEAIPGIVRERAQAGKLVQVVDMSSVATTGIDSVDGIHPNDDGYAMMAQAWYAGVIEAASNGWIRVGNATTGNLTMVDSSSFAPVSSTTPAGSIAAPMFMPMSICTHLSLSITFMFLFSVFR</sequence>
<dbReference type="Proteomes" id="UP001629113">
    <property type="component" value="Unassembled WGS sequence"/>
</dbReference>
<organism evidence="3 4">
    <name type="scientific">Phlyctema vagabunda</name>
    <dbReference type="NCBI Taxonomy" id="108571"/>
    <lineage>
        <taxon>Eukaryota</taxon>
        <taxon>Fungi</taxon>
        <taxon>Dikarya</taxon>
        <taxon>Ascomycota</taxon>
        <taxon>Pezizomycotina</taxon>
        <taxon>Leotiomycetes</taxon>
        <taxon>Helotiales</taxon>
        <taxon>Dermateaceae</taxon>
        <taxon>Phlyctema</taxon>
    </lineage>
</organism>
<feature type="transmembrane region" description="Helical" evidence="1">
    <location>
        <begin position="261"/>
        <end position="284"/>
    </location>
</feature>
<feature type="signal peptide" evidence="2">
    <location>
        <begin position="1"/>
        <end position="20"/>
    </location>
</feature>
<evidence type="ECO:0000313" key="4">
    <source>
        <dbReference type="Proteomes" id="UP001629113"/>
    </source>
</evidence>
<dbReference type="EMBL" id="JBFCZG010000001">
    <property type="protein sequence ID" value="KAL3426902.1"/>
    <property type="molecule type" value="Genomic_DNA"/>
</dbReference>
<evidence type="ECO:0000256" key="2">
    <source>
        <dbReference type="SAM" id="SignalP"/>
    </source>
</evidence>
<keyword evidence="4" id="KW-1185">Reference proteome</keyword>
<proteinExistence type="predicted"/>
<name>A0ABR4PU54_9HELO</name>
<dbReference type="InterPro" id="IPR001087">
    <property type="entry name" value="GDSL"/>
</dbReference>
<dbReference type="Pfam" id="PF00657">
    <property type="entry name" value="Lipase_GDSL"/>
    <property type="match status" value="1"/>
</dbReference>
<protein>
    <submittedName>
        <fullName evidence="3">Gdsl-like lipase acylhydrolase</fullName>
    </submittedName>
</protein>
<keyword evidence="1" id="KW-0812">Transmembrane</keyword>
<keyword evidence="1" id="KW-0472">Membrane</keyword>
<gene>
    <name evidence="3" type="ORF">PVAG01_00411</name>
</gene>
<dbReference type="InterPro" id="IPR051532">
    <property type="entry name" value="Ester_Hydrolysis_Enzymes"/>
</dbReference>